<evidence type="ECO:0000256" key="1">
    <source>
        <dbReference type="SAM" id="Phobius"/>
    </source>
</evidence>
<dbReference type="HOGENOM" id="CLU_2416697_0_0_1"/>
<reference evidence="2 4" key="1">
    <citation type="journal article" date="2011" name="Nature">
        <title>The Medicago genome provides insight into the evolution of rhizobial symbioses.</title>
        <authorList>
            <person name="Young N.D."/>
            <person name="Debelle F."/>
            <person name="Oldroyd G.E."/>
            <person name="Geurts R."/>
            <person name="Cannon S.B."/>
            <person name="Udvardi M.K."/>
            <person name="Benedito V.A."/>
            <person name="Mayer K.F."/>
            <person name="Gouzy J."/>
            <person name="Schoof H."/>
            <person name="Van de Peer Y."/>
            <person name="Proost S."/>
            <person name="Cook D.R."/>
            <person name="Meyers B.C."/>
            <person name="Spannagl M."/>
            <person name="Cheung F."/>
            <person name="De Mita S."/>
            <person name="Krishnakumar V."/>
            <person name="Gundlach H."/>
            <person name="Zhou S."/>
            <person name="Mudge J."/>
            <person name="Bharti A.K."/>
            <person name="Murray J.D."/>
            <person name="Naoumkina M.A."/>
            <person name="Rosen B."/>
            <person name="Silverstein K.A."/>
            <person name="Tang H."/>
            <person name="Rombauts S."/>
            <person name="Zhao P.X."/>
            <person name="Zhou P."/>
            <person name="Barbe V."/>
            <person name="Bardou P."/>
            <person name="Bechner M."/>
            <person name="Bellec A."/>
            <person name="Berger A."/>
            <person name="Berges H."/>
            <person name="Bidwell S."/>
            <person name="Bisseling T."/>
            <person name="Choisne N."/>
            <person name="Couloux A."/>
            <person name="Denny R."/>
            <person name="Deshpande S."/>
            <person name="Dai X."/>
            <person name="Doyle J.J."/>
            <person name="Dudez A.M."/>
            <person name="Farmer A.D."/>
            <person name="Fouteau S."/>
            <person name="Franken C."/>
            <person name="Gibelin C."/>
            <person name="Gish J."/>
            <person name="Goldstein S."/>
            <person name="Gonzalez A.J."/>
            <person name="Green P.J."/>
            <person name="Hallab A."/>
            <person name="Hartog M."/>
            <person name="Hua A."/>
            <person name="Humphray S.J."/>
            <person name="Jeong D.H."/>
            <person name="Jing Y."/>
            <person name="Jocker A."/>
            <person name="Kenton S.M."/>
            <person name="Kim D.J."/>
            <person name="Klee K."/>
            <person name="Lai H."/>
            <person name="Lang C."/>
            <person name="Lin S."/>
            <person name="Macmil S.L."/>
            <person name="Magdelenat G."/>
            <person name="Matthews L."/>
            <person name="McCorrison J."/>
            <person name="Monaghan E.L."/>
            <person name="Mun J.H."/>
            <person name="Najar F.Z."/>
            <person name="Nicholson C."/>
            <person name="Noirot C."/>
            <person name="O'Bleness M."/>
            <person name="Paule C.R."/>
            <person name="Poulain J."/>
            <person name="Prion F."/>
            <person name="Qin B."/>
            <person name="Qu C."/>
            <person name="Retzel E.F."/>
            <person name="Riddle C."/>
            <person name="Sallet E."/>
            <person name="Samain S."/>
            <person name="Samson N."/>
            <person name="Sanders I."/>
            <person name="Saurat O."/>
            <person name="Scarpelli C."/>
            <person name="Schiex T."/>
            <person name="Segurens B."/>
            <person name="Severin A.J."/>
            <person name="Sherrier D.J."/>
            <person name="Shi R."/>
            <person name="Sims S."/>
            <person name="Singer S.R."/>
            <person name="Sinharoy S."/>
            <person name="Sterck L."/>
            <person name="Viollet A."/>
            <person name="Wang B.B."/>
            <person name="Wang K."/>
            <person name="Wang M."/>
            <person name="Wang X."/>
            <person name="Warfsmann J."/>
            <person name="Weissenbach J."/>
            <person name="White D.D."/>
            <person name="White J.D."/>
            <person name="Wiley G.B."/>
            <person name="Wincker P."/>
            <person name="Xing Y."/>
            <person name="Yang L."/>
            <person name="Yao Z."/>
            <person name="Ying F."/>
            <person name="Zhai J."/>
            <person name="Zhou L."/>
            <person name="Zuber A."/>
            <person name="Denarie J."/>
            <person name="Dixon R.A."/>
            <person name="May G.D."/>
            <person name="Schwartz D.C."/>
            <person name="Rogers J."/>
            <person name="Quetier F."/>
            <person name="Town C.D."/>
            <person name="Roe B.A."/>
        </authorList>
    </citation>
    <scope>NUCLEOTIDE SEQUENCE [LARGE SCALE GENOMIC DNA]</scope>
    <source>
        <strain evidence="2">A17</strain>
        <strain evidence="3 4">cv. Jemalong A17</strain>
    </source>
</reference>
<reference evidence="2 4" key="2">
    <citation type="journal article" date="2014" name="BMC Genomics">
        <title>An improved genome release (version Mt4.0) for the model legume Medicago truncatula.</title>
        <authorList>
            <person name="Tang H."/>
            <person name="Krishnakumar V."/>
            <person name="Bidwell S."/>
            <person name="Rosen B."/>
            <person name="Chan A."/>
            <person name="Zhou S."/>
            <person name="Gentzbittel L."/>
            <person name="Childs K.L."/>
            <person name="Yandell M."/>
            <person name="Gundlach H."/>
            <person name="Mayer K.F."/>
            <person name="Schwartz D.C."/>
            <person name="Town C.D."/>
        </authorList>
    </citation>
    <scope>GENOME REANNOTATION</scope>
    <source>
        <strain evidence="2">A17</strain>
        <strain evidence="3 4">cv. Jemalong A17</strain>
    </source>
</reference>
<proteinExistence type="predicted"/>
<dbReference type="EMBL" id="CM001224">
    <property type="protein sequence ID" value="KEH21183.1"/>
    <property type="molecule type" value="Genomic_DNA"/>
</dbReference>
<keyword evidence="1" id="KW-1133">Transmembrane helix</keyword>
<sequence>MSFTANTKMLLAYHNYAGVVWVFLLVVVFFCSIFGYFAAFSGYHNHNTLFAKITGAIHGIEITFEKGGLSLWLKCDSRNSLSTHAYQKGYVL</sequence>
<evidence type="ECO:0000313" key="4">
    <source>
        <dbReference type="Proteomes" id="UP000002051"/>
    </source>
</evidence>
<evidence type="ECO:0000313" key="2">
    <source>
        <dbReference type="EMBL" id="KEH21183.1"/>
    </source>
</evidence>
<dbReference type="EnsemblPlants" id="KEH21183">
    <property type="protein sequence ID" value="KEH21183"/>
    <property type="gene ID" value="MTR_8g099205"/>
</dbReference>
<accession>A0A072TWC5</accession>
<feature type="transmembrane region" description="Helical" evidence="1">
    <location>
        <begin position="20"/>
        <end position="43"/>
    </location>
</feature>
<keyword evidence="1" id="KW-0472">Membrane</keyword>
<reference evidence="3" key="3">
    <citation type="submission" date="2015-04" db="UniProtKB">
        <authorList>
            <consortium name="EnsemblPlants"/>
        </authorList>
    </citation>
    <scope>IDENTIFICATION</scope>
    <source>
        <strain evidence="3">cv. Jemalong A17</strain>
    </source>
</reference>
<name>A0A072TWC5_MEDTR</name>
<keyword evidence="4" id="KW-1185">Reference proteome</keyword>
<evidence type="ECO:0000313" key="3">
    <source>
        <dbReference type="EnsemblPlants" id="KEH21183"/>
    </source>
</evidence>
<dbReference type="Proteomes" id="UP000002051">
    <property type="component" value="Chromosome 8"/>
</dbReference>
<protein>
    <submittedName>
        <fullName evidence="2">Transmembrane protein, putative</fullName>
    </submittedName>
</protein>
<dbReference type="AlphaFoldDB" id="A0A072TWC5"/>
<keyword evidence="1 2" id="KW-0812">Transmembrane</keyword>
<gene>
    <name evidence="2" type="ordered locus">MTR_8g099205</name>
</gene>
<organism evidence="2 4">
    <name type="scientific">Medicago truncatula</name>
    <name type="common">Barrel medic</name>
    <name type="synonym">Medicago tribuloides</name>
    <dbReference type="NCBI Taxonomy" id="3880"/>
    <lineage>
        <taxon>Eukaryota</taxon>
        <taxon>Viridiplantae</taxon>
        <taxon>Streptophyta</taxon>
        <taxon>Embryophyta</taxon>
        <taxon>Tracheophyta</taxon>
        <taxon>Spermatophyta</taxon>
        <taxon>Magnoliopsida</taxon>
        <taxon>eudicotyledons</taxon>
        <taxon>Gunneridae</taxon>
        <taxon>Pentapetalae</taxon>
        <taxon>rosids</taxon>
        <taxon>fabids</taxon>
        <taxon>Fabales</taxon>
        <taxon>Fabaceae</taxon>
        <taxon>Papilionoideae</taxon>
        <taxon>50 kb inversion clade</taxon>
        <taxon>NPAAA clade</taxon>
        <taxon>Hologalegina</taxon>
        <taxon>IRL clade</taxon>
        <taxon>Trifolieae</taxon>
        <taxon>Medicago</taxon>
    </lineage>
</organism>